<evidence type="ECO:0000256" key="1">
    <source>
        <dbReference type="SAM" id="MobiDB-lite"/>
    </source>
</evidence>
<dbReference type="Proteomes" id="UP000077173">
    <property type="component" value="Unassembled WGS sequence"/>
</dbReference>
<dbReference type="RefSeq" id="WP_063679949.1">
    <property type="nucleotide sequence ID" value="NZ_LSEF01000074.1"/>
</dbReference>
<dbReference type="SUPFAM" id="SSF103515">
    <property type="entry name" value="Autotransporter"/>
    <property type="match status" value="1"/>
</dbReference>
<dbReference type="Pfam" id="PF03797">
    <property type="entry name" value="Autotransporter"/>
    <property type="match status" value="1"/>
</dbReference>
<comment type="caution">
    <text evidence="4">The sequence shown here is derived from an EMBL/GenBank/DDBJ whole genome shotgun (WGS) entry which is preliminary data.</text>
</comment>
<dbReference type="SMART" id="SM00869">
    <property type="entry name" value="Autotransporter"/>
    <property type="match status" value="1"/>
</dbReference>
<dbReference type="Gene3D" id="2.60.40.10">
    <property type="entry name" value="Immunoglobulins"/>
    <property type="match status" value="3"/>
</dbReference>
<name>A0A176Z1W5_9BRAD</name>
<dbReference type="Gene3D" id="2.40.128.130">
    <property type="entry name" value="Autotransporter beta-domain"/>
    <property type="match status" value="1"/>
</dbReference>
<dbReference type="InterPro" id="IPR013783">
    <property type="entry name" value="Ig-like_fold"/>
</dbReference>
<dbReference type="InterPro" id="IPR036709">
    <property type="entry name" value="Autotransporte_beta_dom_sf"/>
</dbReference>
<feature type="region of interest" description="Disordered" evidence="1">
    <location>
        <begin position="460"/>
        <end position="492"/>
    </location>
</feature>
<dbReference type="Pfam" id="PF16640">
    <property type="entry name" value="Big_3_5"/>
    <property type="match status" value="3"/>
</dbReference>
<dbReference type="InterPro" id="IPR005546">
    <property type="entry name" value="Autotransporte_beta"/>
</dbReference>
<feature type="domain" description="Autotransporter" evidence="3">
    <location>
        <begin position="548"/>
        <end position="827"/>
    </location>
</feature>
<dbReference type="AlphaFoldDB" id="A0A176Z1W5"/>
<gene>
    <name evidence="4" type="ORF">AXW67_18410</name>
</gene>
<keyword evidence="5" id="KW-1185">Reference proteome</keyword>
<sequence length="827" mass="84443">MISFSFDMIARRVRFRFGHTSFAALLAVFALFAIHGTAHAQRTVPNATVGTPYSQSVTVYTDTVSCNPQSWGFNNYPGITFTNTVGSLGSKTCTFSLDGTPTAAGTFTGSYSFLTVSGNHPSDTAAGAIFILSYQLTVDKASPTLSISPSSSSVAYATSLTLTATLSSSYSPTGTITFYDNGTSIGTTAVSGTTASVTVSSLSVGSHAITASYNGDSNNNTSSGATTVTVTQATPSIAVNASSTPASNGATVALVATVTGVSSPTGTVTFFEGSTQLGSATLSGATAILMLSSFPLGSHTFTATYNGDTNNVSVTSTAAALSVARAATTISVSSSTTSPAAAQSVSLTATLSGAASPTGTVTFKDGATVLGTAAVSGAIATLATPALAMGTHSIIAIYAGDSNNAGATSSAITLTVGRSDPTSNSAVRGMIGSQVSSAILFGQTQIANVFSRFEALHDEDDGDAASSAGGRRAAQGSTAGGNTASAGRIGDDSRTASLLNSQASASPALGYASDPPIRTGLAAQSDAGRAVNQLAGMLPQAVESLNKSNLLPFHVWASGTVGFGRLRSDDSIDNRFTSSGLTLGFDRRIVDGLKVGAAVGLGLEHTDVGNDGSRIDARNYDAAVYASWRFLPHTYLDVAGGYGSLRFDNKRWSNDGNVMLTGIRTGRDVFGTVGVTNVSKWDSWKISSYGRLDIVRAALDGYGETGSSIWALSYDRMNTTSVASVIGGRLAYPMLQSWGVLTPIARAEWRHGFDGGYVQSLNYVDLVGLASGYALSGTSTARDTLTGGLALRADVGSALSLDLEYLLTSSVSGIESQRVRGAMKYGF</sequence>
<evidence type="ECO:0000256" key="2">
    <source>
        <dbReference type="SAM" id="SignalP"/>
    </source>
</evidence>
<evidence type="ECO:0000313" key="5">
    <source>
        <dbReference type="Proteomes" id="UP000077173"/>
    </source>
</evidence>
<evidence type="ECO:0000259" key="3">
    <source>
        <dbReference type="PROSITE" id="PS51208"/>
    </source>
</evidence>
<dbReference type="PROSITE" id="PS51208">
    <property type="entry name" value="AUTOTRANSPORTER"/>
    <property type="match status" value="1"/>
</dbReference>
<evidence type="ECO:0000313" key="4">
    <source>
        <dbReference type="EMBL" id="OAF13707.1"/>
    </source>
</evidence>
<protein>
    <recommendedName>
        <fullName evidence="3">Autotransporter domain-containing protein</fullName>
    </recommendedName>
</protein>
<organism evidence="4 5">
    <name type="scientific">Bradyrhizobium neotropicale</name>
    <dbReference type="NCBI Taxonomy" id="1497615"/>
    <lineage>
        <taxon>Bacteria</taxon>
        <taxon>Pseudomonadati</taxon>
        <taxon>Pseudomonadota</taxon>
        <taxon>Alphaproteobacteria</taxon>
        <taxon>Hyphomicrobiales</taxon>
        <taxon>Nitrobacteraceae</taxon>
        <taxon>Bradyrhizobium</taxon>
    </lineage>
</organism>
<accession>A0A176Z1W5</accession>
<reference evidence="4 5" key="1">
    <citation type="submission" date="2016-02" db="EMBL/GenBank/DDBJ databases">
        <title>Draft genome sequence of the strain BR 10247T Bradyrhizobium neotropicale isolated from nodules of Centrolobium paraense.</title>
        <authorList>
            <person name="Simoes-Araujo J.L."/>
            <person name="Barauna A.C."/>
            <person name="Silva K."/>
            <person name="Zilli J.E."/>
        </authorList>
    </citation>
    <scope>NUCLEOTIDE SEQUENCE [LARGE SCALE GENOMIC DNA]</scope>
    <source>
        <strain evidence="4 5">BR 10247</strain>
    </source>
</reference>
<feature type="signal peptide" evidence="2">
    <location>
        <begin position="1"/>
        <end position="40"/>
    </location>
</feature>
<feature type="compositionally biased region" description="Low complexity" evidence="1">
    <location>
        <begin position="464"/>
        <end position="487"/>
    </location>
</feature>
<proteinExistence type="predicted"/>
<dbReference type="InterPro" id="IPR032109">
    <property type="entry name" value="Big_3_5"/>
</dbReference>
<dbReference type="EMBL" id="LSEF01000074">
    <property type="protein sequence ID" value="OAF13707.1"/>
    <property type="molecule type" value="Genomic_DNA"/>
</dbReference>
<keyword evidence="2" id="KW-0732">Signal</keyword>
<feature type="chain" id="PRO_5008055442" description="Autotransporter domain-containing protein" evidence="2">
    <location>
        <begin position="41"/>
        <end position="827"/>
    </location>
</feature>